<dbReference type="EMBL" id="CAJVQA010021927">
    <property type="protein sequence ID" value="CAG8771236.1"/>
    <property type="molecule type" value="Genomic_DNA"/>
</dbReference>
<name>A0A9N9J8Z1_9GLOM</name>
<keyword evidence="2" id="KW-1185">Reference proteome</keyword>
<dbReference type="AlphaFoldDB" id="A0A9N9J8Z1"/>
<dbReference type="Proteomes" id="UP000789759">
    <property type="component" value="Unassembled WGS sequence"/>
</dbReference>
<reference evidence="1" key="1">
    <citation type="submission" date="2021-06" db="EMBL/GenBank/DDBJ databases">
        <authorList>
            <person name="Kallberg Y."/>
            <person name="Tangrot J."/>
            <person name="Rosling A."/>
        </authorList>
    </citation>
    <scope>NUCLEOTIDE SEQUENCE</scope>
    <source>
        <strain evidence="1">FL966</strain>
    </source>
</reference>
<comment type="caution">
    <text evidence="1">The sequence shown here is derived from an EMBL/GenBank/DDBJ whole genome shotgun (WGS) entry which is preliminary data.</text>
</comment>
<feature type="non-terminal residue" evidence="1">
    <location>
        <position position="265"/>
    </location>
</feature>
<accession>A0A9N9J8Z1</accession>
<sequence>YETLCSHVITRNDINLPEWKNATFLVRRNDLRIQINFEAAINYARDHNQLIHFICAEDTYKNRPVCGNIRRKYLSVMDTKSNALCGILPLSIGMKIAITTNICISDGMVNGAQGILRKIVYDTTSTMEENVNSDGNKAVTFSKPSKYIVIEILNHNSGPYDHLLPNNVPIYPIKRKCKYTHKIKNGVNIAREFQRTQLPITPAFAITEFKCQSTTLKKLEDIMILRPFNQSKINVKLDPDLRKDLERLEKCAKITKQLSTWPNAV</sequence>
<organism evidence="1 2">
    <name type="scientific">Cetraspora pellucida</name>
    <dbReference type="NCBI Taxonomy" id="1433469"/>
    <lineage>
        <taxon>Eukaryota</taxon>
        <taxon>Fungi</taxon>
        <taxon>Fungi incertae sedis</taxon>
        <taxon>Mucoromycota</taxon>
        <taxon>Glomeromycotina</taxon>
        <taxon>Glomeromycetes</taxon>
        <taxon>Diversisporales</taxon>
        <taxon>Gigasporaceae</taxon>
        <taxon>Cetraspora</taxon>
    </lineage>
</organism>
<gene>
    <name evidence="1" type="ORF">CPELLU_LOCUS15890</name>
</gene>
<evidence type="ECO:0000313" key="1">
    <source>
        <dbReference type="EMBL" id="CAG8771236.1"/>
    </source>
</evidence>
<protein>
    <submittedName>
        <fullName evidence="1">5176_t:CDS:1</fullName>
    </submittedName>
</protein>
<proteinExistence type="predicted"/>
<evidence type="ECO:0000313" key="2">
    <source>
        <dbReference type="Proteomes" id="UP000789759"/>
    </source>
</evidence>
<dbReference type="OrthoDB" id="432234at2759"/>